<dbReference type="PANTHER" id="PTHR12128:SF28">
    <property type="entry name" value="2-DEHYDRO-3-DEOXY-D-GLUCONATE ALDOLASE YAGE-RELATED"/>
    <property type="match status" value="1"/>
</dbReference>
<keyword evidence="1 2" id="KW-0456">Lyase</keyword>
<dbReference type="CDD" id="cd00408">
    <property type="entry name" value="DHDPS-like"/>
    <property type="match status" value="1"/>
</dbReference>
<reference evidence="3 4" key="1">
    <citation type="submission" date="2018-05" db="EMBL/GenBank/DDBJ databases">
        <title>Reference genomes for bee gut microbiota database.</title>
        <authorList>
            <person name="Ellegaard K.M."/>
        </authorList>
    </citation>
    <scope>NUCLEOTIDE SEQUENCE [LARGE SCALE GENOMIC DNA]</scope>
    <source>
        <strain evidence="3 4">ESL0186</strain>
    </source>
</reference>
<comment type="similarity">
    <text evidence="2">Belongs to the DapA family.</text>
</comment>
<dbReference type="PRINTS" id="PR00146">
    <property type="entry name" value="DHPICSNTHASE"/>
</dbReference>
<dbReference type="InterPro" id="IPR013785">
    <property type="entry name" value="Aldolase_TIM"/>
</dbReference>
<name>A0ABM6W2G1_9LACO</name>
<evidence type="ECO:0000313" key="4">
    <source>
        <dbReference type="Proteomes" id="UP000246036"/>
    </source>
</evidence>
<sequence>MENIKMKKEYICPILTILKDENTVDFDAMHKLYDRLIKDGISEIALLGSCGEFYAQTFEVCQSLVEDAIKYIDHRTKVLVGANRMDDQLTIKFANKALELGADGILLVGPYYMSCDRAGIITFYNKMAKAIKGDIIIYNYPDRTGYDVNADILLTLLKDNSNIVGIKDTVGDVNHTLNTIKVVNAKFPEFRVYTGYDGNVIDVVKAGGQGVVGGLSNLYSHVCVDLLRNYEAGNDEQVAKEQKTIAEASELLNIVNPFMTLFKYILDQREIPNNVVALTPSSPMSDEQKQKALSIYDKTI</sequence>
<dbReference type="SUPFAM" id="SSF51569">
    <property type="entry name" value="Aldolase"/>
    <property type="match status" value="1"/>
</dbReference>
<dbReference type="Proteomes" id="UP000246036">
    <property type="component" value="Chromosome"/>
</dbReference>
<gene>
    <name evidence="3" type="ORF">DKL58_08725</name>
</gene>
<dbReference type="EMBL" id="CP029477">
    <property type="protein sequence ID" value="AWM76055.1"/>
    <property type="molecule type" value="Genomic_DNA"/>
</dbReference>
<evidence type="ECO:0000313" key="3">
    <source>
        <dbReference type="EMBL" id="AWM76055.1"/>
    </source>
</evidence>
<evidence type="ECO:0000256" key="1">
    <source>
        <dbReference type="ARBA" id="ARBA00023239"/>
    </source>
</evidence>
<evidence type="ECO:0008006" key="5">
    <source>
        <dbReference type="Google" id="ProtNLM"/>
    </source>
</evidence>
<dbReference type="PANTHER" id="PTHR12128">
    <property type="entry name" value="DIHYDRODIPICOLINATE SYNTHASE"/>
    <property type="match status" value="1"/>
</dbReference>
<organism evidence="3 4">
    <name type="scientific">Lactobacillus kullabergensis</name>
    <dbReference type="NCBI Taxonomy" id="1218493"/>
    <lineage>
        <taxon>Bacteria</taxon>
        <taxon>Bacillati</taxon>
        <taxon>Bacillota</taxon>
        <taxon>Bacilli</taxon>
        <taxon>Lactobacillales</taxon>
        <taxon>Lactobacillaceae</taxon>
        <taxon>Lactobacillus</taxon>
    </lineage>
</organism>
<dbReference type="SMART" id="SM01130">
    <property type="entry name" value="DHDPS"/>
    <property type="match status" value="1"/>
</dbReference>
<keyword evidence="4" id="KW-1185">Reference proteome</keyword>
<dbReference type="PIRSF" id="PIRSF001365">
    <property type="entry name" value="DHDPS"/>
    <property type="match status" value="1"/>
</dbReference>
<protein>
    <recommendedName>
        <fullName evidence="5">Dihydrodipicolinate synthase family protein</fullName>
    </recommendedName>
</protein>
<accession>A0ABM6W2G1</accession>
<evidence type="ECO:0000256" key="2">
    <source>
        <dbReference type="PIRNR" id="PIRNR001365"/>
    </source>
</evidence>
<dbReference type="Pfam" id="PF00701">
    <property type="entry name" value="DHDPS"/>
    <property type="match status" value="1"/>
</dbReference>
<dbReference type="Gene3D" id="3.20.20.70">
    <property type="entry name" value="Aldolase class I"/>
    <property type="match status" value="1"/>
</dbReference>
<proteinExistence type="inferred from homology"/>
<dbReference type="InterPro" id="IPR002220">
    <property type="entry name" value="DapA-like"/>
</dbReference>